<dbReference type="AlphaFoldDB" id="A0A6J6XCW1"/>
<protein>
    <submittedName>
        <fullName evidence="1">Unannotated protein</fullName>
    </submittedName>
</protein>
<proteinExistence type="predicted"/>
<name>A0A6J6XCW1_9ZZZZ</name>
<organism evidence="1">
    <name type="scientific">freshwater metagenome</name>
    <dbReference type="NCBI Taxonomy" id="449393"/>
    <lineage>
        <taxon>unclassified sequences</taxon>
        <taxon>metagenomes</taxon>
        <taxon>ecological metagenomes</taxon>
    </lineage>
</organism>
<accession>A0A6J6XCW1</accession>
<reference evidence="1" key="1">
    <citation type="submission" date="2020-05" db="EMBL/GenBank/DDBJ databases">
        <authorList>
            <person name="Chiriac C."/>
            <person name="Salcher M."/>
            <person name="Ghai R."/>
            <person name="Kavagutti S V."/>
        </authorList>
    </citation>
    <scope>NUCLEOTIDE SEQUENCE</scope>
</reference>
<dbReference type="EMBL" id="CAFAAB010000174">
    <property type="protein sequence ID" value="CAB4791867.1"/>
    <property type="molecule type" value="Genomic_DNA"/>
</dbReference>
<sequence length="87" mass="9492">MISTRHIGRYHPNMGNLLDGNTRVMHNNGVNLNAMAGQSVKLSSQTKTFGLGVLPHKVRNPYTLGGASRYRFGYSGNHAGGQHRGEE</sequence>
<gene>
    <name evidence="1" type="ORF">UFOPK2958_01275</name>
</gene>
<evidence type="ECO:0000313" key="1">
    <source>
        <dbReference type="EMBL" id="CAB4791867.1"/>
    </source>
</evidence>